<evidence type="ECO:0000256" key="3">
    <source>
        <dbReference type="ARBA" id="ARBA00023136"/>
    </source>
</evidence>
<keyword evidence="6" id="KW-1185">Reference proteome</keyword>
<name>A0A815XMU5_ADIRI</name>
<protein>
    <submittedName>
        <fullName evidence="5">Uncharacterized protein</fullName>
    </submittedName>
</protein>
<evidence type="ECO:0000256" key="2">
    <source>
        <dbReference type="ARBA" id="ARBA00022989"/>
    </source>
</evidence>
<dbReference type="InterPro" id="IPR011701">
    <property type="entry name" value="MFS"/>
</dbReference>
<dbReference type="Gene3D" id="1.20.1250.20">
    <property type="entry name" value="MFS general substrate transporter like domains"/>
    <property type="match status" value="1"/>
</dbReference>
<feature type="transmembrane region" description="Helical" evidence="4">
    <location>
        <begin position="407"/>
        <end position="428"/>
    </location>
</feature>
<accession>A0A815XMU5</accession>
<feature type="transmembrane region" description="Helical" evidence="4">
    <location>
        <begin position="296"/>
        <end position="316"/>
    </location>
</feature>
<feature type="transmembrane region" description="Helical" evidence="4">
    <location>
        <begin position="434"/>
        <end position="459"/>
    </location>
</feature>
<evidence type="ECO:0000313" key="6">
    <source>
        <dbReference type="Proteomes" id="UP000663828"/>
    </source>
</evidence>
<sequence>MSTELFPPRQSKFSTYFSCPWKSIQTGYIILTWIVLGFHVELVGPTIPTLAANINSHYTEMGTATVARNLGYLIVNCLGIFFQHTIDNHSYPVLTCGFILPAIVMFSVPFVKSMILLCVLFFFQGVSMSLTDIAGTYLLMTIWGIHSAPPLGAIRTGYGIGALLAILLVRPFLIETGSSVSHMSNGKFNITGPYLIAGSLCTLIALGHLFFASREAKNKRERLEFKQSDYGTLTSNGGQDEEVPSPYSPRTFGYGDYRYGLTLCVLFVCYMFFVGGNEHTFGLFFFTYLKLDKLKLSNSAANWGNILFCIANIVCVRNRLRNTNDFVGRLLICVLAIYFSTFTLSNIAWFGTLYVAVLWFLWIWSSDWTVAQLLILGTFTGLAMAPLVQLSLAFINERLKVTPVLIAYVYAGSALGALVFHQTTGYIMDHGPNYFPTLFFISTLAAILLYILSNGVYYFHRRKNIFGAQSSDTATATLLPESLESETK</sequence>
<dbReference type="PANTHER" id="PTHR23121">
    <property type="entry name" value="SODIUM-DEPENDENT GLUCOSE TRANSPORTER 1"/>
    <property type="match status" value="1"/>
</dbReference>
<feature type="transmembrane region" description="Helical" evidence="4">
    <location>
        <begin position="194"/>
        <end position="212"/>
    </location>
</feature>
<dbReference type="InterPro" id="IPR036259">
    <property type="entry name" value="MFS_trans_sf"/>
</dbReference>
<reference evidence="5" key="1">
    <citation type="submission" date="2021-02" db="EMBL/GenBank/DDBJ databases">
        <authorList>
            <person name="Nowell W R."/>
        </authorList>
    </citation>
    <scope>NUCLEOTIDE SEQUENCE</scope>
</reference>
<keyword evidence="2 4" id="KW-1133">Transmembrane helix</keyword>
<dbReference type="PANTHER" id="PTHR23121:SF9">
    <property type="entry name" value="SODIUM-DEPENDENT GLUCOSE TRANSPORTER 1"/>
    <property type="match status" value="1"/>
</dbReference>
<dbReference type="Proteomes" id="UP000663828">
    <property type="component" value="Unassembled WGS sequence"/>
</dbReference>
<feature type="transmembrane region" description="Helical" evidence="4">
    <location>
        <begin position="257"/>
        <end position="276"/>
    </location>
</feature>
<proteinExistence type="predicted"/>
<dbReference type="Pfam" id="PF07690">
    <property type="entry name" value="MFS_1"/>
    <property type="match status" value="1"/>
</dbReference>
<dbReference type="SUPFAM" id="SSF103473">
    <property type="entry name" value="MFS general substrate transporter"/>
    <property type="match status" value="1"/>
</dbReference>
<feature type="transmembrane region" description="Helical" evidence="4">
    <location>
        <begin position="328"/>
        <end position="361"/>
    </location>
</feature>
<comment type="caution">
    <text evidence="5">The sequence shown here is derived from an EMBL/GenBank/DDBJ whole genome shotgun (WGS) entry which is preliminary data.</text>
</comment>
<dbReference type="GO" id="GO:0022857">
    <property type="term" value="F:transmembrane transporter activity"/>
    <property type="evidence" value="ECO:0007669"/>
    <property type="project" value="InterPro"/>
</dbReference>
<evidence type="ECO:0000256" key="4">
    <source>
        <dbReference type="SAM" id="Phobius"/>
    </source>
</evidence>
<evidence type="ECO:0000256" key="1">
    <source>
        <dbReference type="ARBA" id="ARBA00022692"/>
    </source>
</evidence>
<dbReference type="AlphaFoldDB" id="A0A815XMU5"/>
<organism evidence="5 6">
    <name type="scientific">Adineta ricciae</name>
    <name type="common">Rotifer</name>
    <dbReference type="NCBI Taxonomy" id="249248"/>
    <lineage>
        <taxon>Eukaryota</taxon>
        <taxon>Metazoa</taxon>
        <taxon>Spiralia</taxon>
        <taxon>Gnathifera</taxon>
        <taxon>Rotifera</taxon>
        <taxon>Eurotatoria</taxon>
        <taxon>Bdelloidea</taxon>
        <taxon>Adinetida</taxon>
        <taxon>Adinetidae</taxon>
        <taxon>Adineta</taxon>
    </lineage>
</organism>
<keyword evidence="1 4" id="KW-0812">Transmembrane</keyword>
<feature type="transmembrane region" description="Helical" evidence="4">
    <location>
        <begin position="373"/>
        <end position="395"/>
    </location>
</feature>
<keyword evidence="3 4" id="KW-0472">Membrane</keyword>
<gene>
    <name evidence="5" type="ORF">XAT740_LOCUS43508</name>
</gene>
<feature type="transmembrane region" description="Helical" evidence="4">
    <location>
        <begin position="152"/>
        <end position="174"/>
    </location>
</feature>
<evidence type="ECO:0000313" key="5">
    <source>
        <dbReference type="EMBL" id="CAF1559454.1"/>
    </source>
</evidence>
<dbReference type="EMBL" id="CAJNOR010005373">
    <property type="protein sequence ID" value="CAF1559454.1"/>
    <property type="molecule type" value="Genomic_DNA"/>
</dbReference>